<dbReference type="AlphaFoldDB" id="A0A1J5R9B2"/>
<evidence type="ECO:0000256" key="1">
    <source>
        <dbReference type="SAM" id="MobiDB-lite"/>
    </source>
</evidence>
<gene>
    <name evidence="3" type="ORF">GALL_254550</name>
</gene>
<accession>A0A1J5R9B2</accession>
<dbReference type="InterPro" id="IPR033455">
    <property type="entry name" value="AbiEi_3_N"/>
</dbReference>
<proteinExistence type="predicted"/>
<comment type="caution">
    <text evidence="3">The sequence shown here is derived from an EMBL/GenBank/DDBJ whole genome shotgun (WGS) entry which is preliminary data.</text>
</comment>
<feature type="domain" description="Transcriptional regulator AbiEi antitoxin N-terminal" evidence="2">
    <location>
        <begin position="25"/>
        <end position="110"/>
    </location>
</feature>
<organism evidence="3">
    <name type="scientific">mine drainage metagenome</name>
    <dbReference type="NCBI Taxonomy" id="410659"/>
    <lineage>
        <taxon>unclassified sequences</taxon>
        <taxon>metagenomes</taxon>
        <taxon>ecological metagenomes</taxon>
    </lineage>
</organism>
<feature type="region of interest" description="Disordered" evidence="1">
    <location>
        <begin position="1"/>
        <end position="28"/>
    </location>
</feature>
<sequence length="281" mass="31426">MHTMNMHDPSSSKPEKVSAPEPSESLENTLPEGLVVDRAWLNARGFSRPRVDYYLRAGRLQAVARGAYRRPGPPLKWEHLVYSLQVQGYPVHVGGRAALELQGYTHYLSLGGTQRVDLYGVRHLSPWLLAMDAPVQFELHGAQLFGELPLEAITTKAFGHWDWPLRYATPELALLELLAEVNEEADFSVADKFFESAATLRPALIGALLRACTQVKAKRLFLWFAARHAHPWLKKLDTSGVDLGSGKRVIVPGGALDKQYQITVPREMMQEMANGSQPNFF</sequence>
<dbReference type="InterPro" id="IPR021561">
    <property type="entry name" value="AbiEi_3"/>
</dbReference>
<dbReference type="Pfam" id="PF17194">
    <property type="entry name" value="AbiEi_3_N"/>
    <property type="match status" value="1"/>
</dbReference>
<reference evidence="3" key="1">
    <citation type="submission" date="2016-10" db="EMBL/GenBank/DDBJ databases">
        <title>Sequence of Gallionella enrichment culture.</title>
        <authorList>
            <person name="Poehlein A."/>
            <person name="Muehling M."/>
            <person name="Daniel R."/>
        </authorList>
    </citation>
    <scope>NUCLEOTIDE SEQUENCE</scope>
</reference>
<name>A0A1J5R9B2_9ZZZZ</name>
<dbReference type="EMBL" id="MLJW01000227">
    <property type="protein sequence ID" value="OIQ92632.1"/>
    <property type="molecule type" value="Genomic_DNA"/>
</dbReference>
<protein>
    <recommendedName>
        <fullName evidence="2">Transcriptional regulator AbiEi antitoxin N-terminal domain-containing protein</fullName>
    </recommendedName>
</protein>
<evidence type="ECO:0000313" key="3">
    <source>
        <dbReference type="EMBL" id="OIQ92632.1"/>
    </source>
</evidence>
<evidence type="ECO:0000259" key="2">
    <source>
        <dbReference type="Pfam" id="PF17194"/>
    </source>
</evidence>
<dbReference type="Pfam" id="PF11459">
    <property type="entry name" value="AbiEi_3"/>
    <property type="match status" value="1"/>
</dbReference>